<feature type="region of interest" description="Disordered" evidence="1">
    <location>
        <begin position="474"/>
        <end position="507"/>
    </location>
</feature>
<evidence type="ECO:0000313" key="4">
    <source>
        <dbReference type="Proteomes" id="UP000076874"/>
    </source>
</evidence>
<dbReference type="GO" id="GO:0003723">
    <property type="term" value="F:RNA binding"/>
    <property type="evidence" value="ECO:0007669"/>
    <property type="project" value="InterPro"/>
</dbReference>
<dbReference type="PROSITE" id="PS50141">
    <property type="entry name" value="A_DEAMIN_EDITASE"/>
    <property type="match status" value="1"/>
</dbReference>
<sequence length="507" mass="54908">MTQADAIADAVLREFDKLPANRKPAVRTNGVREWVPLSGIVAEFGDGDFVCLALATGMKCLPASKMASARGVGLHDWHAEVLTLRAFNRFVLQECRDVLLRGQTSRFLRFVSADEGSWPAHESDPNGNQDGGGSFVWRGQPFAWRDDVLLHMYCSEAPCGDASMELTMAAQDDAAPWTVTAVESRANANNTDSPQPPPLLLAGRGYFSELGTVRRKPARGDAPPTQSKSCSDKMALRQCVALPSGLTSLLVGPPPPPLPFSPHRRNPLYLASVVLPASQYSETGCRRCFSADPDVGRMHPVAGRTWPGGYAFTPFAVQTTRVEFAYSRRALDDSGFRSSAVSSSSSPPPHASSNVSVVWTRHGVNECLVGGVLRGRRAFDPAGASAVSRRQLWLLAREVADGLVMSQEAGKDGGDDDDGSAAGGQTGNHRRQQLQLVRDVLHAETYDAVKRCALLAARERAKADVKRLALRGWTSNEGDGSWGLLPAHSIADKRKKKKKEEHSFLNK</sequence>
<organism evidence="3 4">
    <name type="scientific">Niveomyces insectorum RCEF 264</name>
    <dbReference type="NCBI Taxonomy" id="1081102"/>
    <lineage>
        <taxon>Eukaryota</taxon>
        <taxon>Fungi</taxon>
        <taxon>Dikarya</taxon>
        <taxon>Ascomycota</taxon>
        <taxon>Pezizomycotina</taxon>
        <taxon>Sordariomycetes</taxon>
        <taxon>Hypocreomycetidae</taxon>
        <taxon>Hypocreales</taxon>
        <taxon>Cordycipitaceae</taxon>
        <taxon>Niveomyces</taxon>
    </lineage>
</organism>
<dbReference type="GO" id="GO:0002100">
    <property type="term" value="P:tRNA wobble adenosine to inosine editing"/>
    <property type="evidence" value="ECO:0007669"/>
    <property type="project" value="InterPro"/>
</dbReference>
<keyword evidence="4" id="KW-1185">Reference proteome</keyword>
<dbReference type="STRING" id="1081102.A0A167VB62"/>
<dbReference type="InterPro" id="IPR002466">
    <property type="entry name" value="A_deamin"/>
</dbReference>
<dbReference type="OrthoDB" id="10268011at2759"/>
<reference evidence="3 4" key="1">
    <citation type="journal article" date="2016" name="Genome Biol. Evol.">
        <title>Divergent and convergent evolution of fungal pathogenicity.</title>
        <authorList>
            <person name="Shang Y."/>
            <person name="Xiao G."/>
            <person name="Zheng P."/>
            <person name="Cen K."/>
            <person name="Zhan S."/>
            <person name="Wang C."/>
        </authorList>
    </citation>
    <scope>NUCLEOTIDE SEQUENCE [LARGE SCALE GENOMIC DNA]</scope>
    <source>
        <strain evidence="3 4">RCEF 264</strain>
    </source>
</reference>
<protein>
    <submittedName>
        <fullName evidence="3">Adenosine deaminase/editase</fullName>
    </submittedName>
</protein>
<dbReference type="EMBL" id="AZHD01000006">
    <property type="protein sequence ID" value="OAA62424.1"/>
    <property type="molecule type" value="Genomic_DNA"/>
</dbReference>
<dbReference type="Proteomes" id="UP000076874">
    <property type="component" value="Unassembled WGS sequence"/>
</dbReference>
<name>A0A167VB62_9HYPO</name>
<dbReference type="PANTHER" id="PTHR47803:SF1">
    <property type="entry name" value="TRNA-SPECIFIC ADENOSINE DEAMINASE 1"/>
    <property type="match status" value="1"/>
</dbReference>
<evidence type="ECO:0000259" key="2">
    <source>
        <dbReference type="PROSITE" id="PS50141"/>
    </source>
</evidence>
<evidence type="ECO:0000256" key="1">
    <source>
        <dbReference type="SAM" id="MobiDB-lite"/>
    </source>
</evidence>
<feature type="domain" description="A to I editase" evidence="2">
    <location>
        <begin position="53"/>
        <end position="289"/>
    </location>
</feature>
<feature type="region of interest" description="Disordered" evidence="1">
    <location>
        <begin position="407"/>
        <end position="431"/>
    </location>
</feature>
<comment type="caution">
    <text evidence="3">The sequence shown here is derived from an EMBL/GenBank/DDBJ whole genome shotgun (WGS) entry which is preliminary data.</text>
</comment>
<accession>A0A167VB62</accession>
<proteinExistence type="predicted"/>
<evidence type="ECO:0000313" key="3">
    <source>
        <dbReference type="EMBL" id="OAA62424.1"/>
    </source>
</evidence>
<gene>
    <name evidence="3" type="ORF">SPI_03964</name>
</gene>
<dbReference type="PANTHER" id="PTHR47803">
    <property type="entry name" value="TRNA-SPECIFIC ADENOSINE DEAMINASE 1"/>
    <property type="match status" value="1"/>
</dbReference>
<dbReference type="SMART" id="SM00552">
    <property type="entry name" value="ADEAMc"/>
    <property type="match status" value="1"/>
</dbReference>
<dbReference type="GO" id="GO:0043829">
    <property type="term" value="F:tRNA-specific adenosine-37 deaminase activity"/>
    <property type="evidence" value="ECO:0007669"/>
    <property type="project" value="TreeGrafter"/>
</dbReference>
<dbReference type="Pfam" id="PF02137">
    <property type="entry name" value="A_deamin"/>
    <property type="match status" value="2"/>
</dbReference>
<dbReference type="InterPro" id="IPR042935">
    <property type="entry name" value="Tad1"/>
</dbReference>
<dbReference type="AlphaFoldDB" id="A0A167VB62"/>